<dbReference type="AlphaFoldDB" id="A0A9D2U087"/>
<dbReference type="Pfam" id="PF13596">
    <property type="entry name" value="PAS_10"/>
    <property type="match status" value="1"/>
</dbReference>
<accession>A0A9D2U087</accession>
<gene>
    <name evidence="1" type="ORF">H9912_08400</name>
</gene>
<protein>
    <submittedName>
        <fullName evidence="1">PAS domain-containing protein</fullName>
    </submittedName>
</protein>
<proteinExistence type="predicted"/>
<feature type="non-terminal residue" evidence="1">
    <location>
        <position position="1"/>
    </location>
</feature>
<organism evidence="1 2">
    <name type="scientific">Candidatus Eisenbergiella stercorigallinarum</name>
    <dbReference type="NCBI Taxonomy" id="2838557"/>
    <lineage>
        <taxon>Bacteria</taxon>
        <taxon>Bacillati</taxon>
        <taxon>Bacillota</taxon>
        <taxon>Clostridia</taxon>
        <taxon>Lachnospirales</taxon>
        <taxon>Lachnospiraceae</taxon>
        <taxon>Eisenbergiella</taxon>
    </lineage>
</organism>
<name>A0A9D2U087_9FIRM</name>
<reference evidence="1" key="2">
    <citation type="submission" date="2021-04" db="EMBL/GenBank/DDBJ databases">
        <authorList>
            <person name="Gilroy R."/>
        </authorList>
    </citation>
    <scope>NUCLEOTIDE SEQUENCE</scope>
    <source>
        <strain evidence="1">ChiHjej8B7-25341</strain>
    </source>
</reference>
<sequence length="66" mass="7453">SFPDEDIISDANEVLKSLVPIDREVTAMNGRFYTLRIAPYRTTENNIRGLVITIIDSLGVKTQQED</sequence>
<dbReference type="EMBL" id="DWUW01000241">
    <property type="protein sequence ID" value="HJD31947.1"/>
    <property type="molecule type" value="Genomic_DNA"/>
</dbReference>
<reference evidence="1" key="1">
    <citation type="journal article" date="2021" name="PeerJ">
        <title>Extensive microbial diversity within the chicken gut microbiome revealed by metagenomics and culture.</title>
        <authorList>
            <person name="Gilroy R."/>
            <person name="Ravi A."/>
            <person name="Getino M."/>
            <person name="Pursley I."/>
            <person name="Horton D.L."/>
            <person name="Alikhan N.F."/>
            <person name="Baker D."/>
            <person name="Gharbi K."/>
            <person name="Hall N."/>
            <person name="Watson M."/>
            <person name="Adriaenssens E.M."/>
            <person name="Foster-Nyarko E."/>
            <person name="Jarju S."/>
            <person name="Secka A."/>
            <person name="Antonio M."/>
            <person name="Oren A."/>
            <person name="Chaudhuri R.R."/>
            <person name="La Ragione R."/>
            <person name="Hildebrand F."/>
            <person name="Pallen M.J."/>
        </authorList>
    </citation>
    <scope>NUCLEOTIDE SEQUENCE</scope>
    <source>
        <strain evidence="1">ChiHjej8B7-25341</strain>
    </source>
</reference>
<comment type="caution">
    <text evidence="1">The sequence shown here is derived from an EMBL/GenBank/DDBJ whole genome shotgun (WGS) entry which is preliminary data.</text>
</comment>
<dbReference type="Proteomes" id="UP000823851">
    <property type="component" value="Unassembled WGS sequence"/>
</dbReference>
<evidence type="ECO:0000313" key="2">
    <source>
        <dbReference type="Proteomes" id="UP000823851"/>
    </source>
</evidence>
<evidence type="ECO:0000313" key="1">
    <source>
        <dbReference type="EMBL" id="HJD31947.1"/>
    </source>
</evidence>